<dbReference type="NCBIfam" id="TIGR04560">
    <property type="entry name" value="ribo_THX"/>
    <property type="match status" value="1"/>
</dbReference>
<comment type="similarity">
    <text evidence="1">Belongs to the bacterial ribosomal protein bTHX family.</text>
</comment>
<dbReference type="Proteomes" id="UP000289738">
    <property type="component" value="Chromosome A10"/>
</dbReference>
<keyword evidence="5" id="KW-1185">Reference proteome</keyword>
<reference evidence="4 5" key="1">
    <citation type="submission" date="2019-01" db="EMBL/GenBank/DDBJ databases">
        <title>Sequencing of cultivated peanut Arachis hypogaea provides insights into genome evolution and oil improvement.</title>
        <authorList>
            <person name="Chen X."/>
        </authorList>
    </citation>
    <scope>NUCLEOTIDE SEQUENCE [LARGE SCALE GENOMIC DNA]</scope>
    <source>
        <strain evidence="5">cv. Fuhuasheng</strain>
        <tissue evidence="4">Leaves</tissue>
    </source>
</reference>
<dbReference type="AlphaFoldDB" id="A0A445B2Q0"/>
<evidence type="ECO:0000313" key="4">
    <source>
        <dbReference type="EMBL" id="RYR32939.1"/>
    </source>
</evidence>
<evidence type="ECO:0000313" key="5">
    <source>
        <dbReference type="Proteomes" id="UP000289738"/>
    </source>
</evidence>
<dbReference type="GO" id="GO:0032544">
    <property type="term" value="P:plastid translation"/>
    <property type="evidence" value="ECO:0007669"/>
    <property type="project" value="TreeGrafter"/>
</dbReference>
<organism evidence="4 5">
    <name type="scientific">Arachis hypogaea</name>
    <name type="common">Peanut</name>
    <dbReference type="NCBI Taxonomy" id="3818"/>
    <lineage>
        <taxon>Eukaryota</taxon>
        <taxon>Viridiplantae</taxon>
        <taxon>Streptophyta</taxon>
        <taxon>Embryophyta</taxon>
        <taxon>Tracheophyta</taxon>
        <taxon>Spermatophyta</taxon>
        <taxon>Magnoliopsida</taxon>
        <taxon>eudicotyledons</taxon>
        <taxon>Gunneridae</taxon>
        <taxon>Pentapetalae</taxon>
        <taxon>rosids</taxon>
        <taxon>fabids</taxon>
        <taxon>Fabales</taxon>
        <taxon>Fabaceae</taxon>
        <taxon>Papilionoideae</taxon>
        <taxon>50 kb inversion clade</taxon>
        <taxon>dalbergioids sensu lato</taxon>
        <taxon>Dalbergieae</taxon>
        <taxon>Pterocarpus clade</taxon>
        <taxon>Arachis</taxon>
    </lineage>
</organism>
<protein>
    <recommendedName>
        <fullName evidence="6">30S ribosomal protein</fullName>
    </recommendedName>
</protein>
<dbReference type="EMBL" id="SDMP01000010">
    <property type="protein sequence ID" value="RYR32939.1"/>
    <property type="molecule type" value="Genomic_DNA"/>
</dbReference>
<accession>A0A445B2Q0</accession>
<comment type="caution">
    <text evidence="4">The sequence shown here is derived from an EMBL/GenBank/DDBJ whole genome shotgun (WGS) entry which is preliminary data.</text>
</comment>
<dbReference type="PANTHER" id="PTHR34550:SF3">
    <property type="entry name" value="SMALL RIBOSOMAL SUBUNIT PROTEIN BTHXM"/>
    <property type="match status" value="1"/>
</dbReference>
<dbReference type="PANTHER" id="PTHR34550">
    <property type="entry name" value="30S RIBOSOMAL PROTEIN S31, CHLOROPLASTIC"/>
    <property type="match status" value="1"/>
</dbReference>
<sequence length="116" mass="12796">MASSAMQRCGIAATARWLTASSTACGGGGLPTVCGRGDKKTKKGKRFKGSYGNARPKKEKMIERIKDKVEVPSSSELNFTTIAMDSKLYKAMFSVFDLCTEIQSSHFEWKYNYSTC</sequence>
<dbReference type="Pfam" id="PF17067">
    <property type="entry name" value="RPS31"/>
    <property type="match status" value="1"/>
</dbReference>
<proteinExistence type="inferred from homology"/>
<dbReference type="InterPro" id="IPR044695">
    <property type="entry name" value="Ribosomal_bTHXc/bTHXc_plant"/>
</dbReference>
<keyword evidence="2" id="KW-0689">Ribosomal protein</keyword>
<dbReference type="InterPro" id="IPR030826">
    <property type="entry name" value="Ribosomal_bTHX/bTHXc/bTHXm"/>
</dbReference>
<dbReference type="GO" id="GO:1990904">
    <property type="term" value="C:ribonucleoprotein complex"/>
    <property type="evidence" value="ECO:0007669"/>
    <property type="project" value="UniProtKB-KW"/>
</dbReference>
<dbReference type="STRING" id="3818.A0A445B2Q0"/>
<evidence type="ECO:0000256" key="3">
    <source>
        <dbReference type="ARBA" id="ARBA00023274"/>
    </source>
</evidence>
<name>A0A445B2Q0_ARAHY</name>
<evidence type="ECO:0000256" key="1">
    <source>
        <dbReference type="ARBA" id="ARBA00010834"/>
    </source>
</evidence>
<keyword evidence="3" id="KW-0687">Ribonucleoprotein</keyword>
<dbReference type="GO" id="GO:0005840">
    <property type="term" value="C:ribosome"/>
    <property type="evidence" value="ECO:0007669"/>
    <property type="project" value="UniProtKB-KW"/>
</dbReference>
<gene>
    <name evidence="4" type="ORF">Ahy_A10g047464</name>
</gene>
<evidence type="ECO:0000256" key="2">
    <source>
        <dbReference type="ARBA" id="ARBA00022980"/>
    </source>
</evidence>
<dbReference type="GO" id="GO:0009536">
    <property type="term" value="C:plastid"/>
    <property type="evidence" value="ECO:0007669"/>
    <property type="project" value="TreeGrafter"/>
</dbReference>
<evidence type="ECO:0008006" key="6">
    <source>
        <dbReference type="Google" id="ProtNLM"/>
    </source>
</evidence>